<keyword evidence="3" id="KW-1185">Reference proteome</keyword>
<name>A0A507CBP5_9FUNG</name>
<feature type="compositionally biased region" description="Basic and acidic residues" evidence="1">
    <location>
        <begin position="29"/>
        <end position="39"/>
    </location>
</feature>
<proteinExistence type="predicted"/>
<comment type="caution">
    <text evidence="2">The sequence shown here is derived from an EMBL/GenBank/DDBJ whole genome shotgun (WGS) entry which is preliminary data.</text>
</comment>
<protein>
    <submittedName>
        <fullName evidence="2">Uncharacterized protein</fullName>
    </submittedName>
</protein>
<dbReference type="Proteomes" id="UP000317494">
    <property type="component" value="Unassembled WGS sequence"/>
</dbReference>
<sequence>MTRCPSCRAACIAVAATSAKLPEAAVQEQEHPAEAEGGVKTRVLTGSITSPRGNGNGSGSGNGDAMRCDAMRYRSARKLLS</sequence>
<evidence type="ECO:0000313" key="2">
    <source>
        <dbReference type="EMBL" id="TPX38487.1"/>
    </source>
</evidence>
<evidence type="ECO:0000256" key="1">
    <source>
        <dbReference type="SAM" id="MobiDB-lite"/>
    </source>
</evidence>
<dbReference type="EMBL" id="QEAN01000397">
    <property type="protein sequence ID" value="TPX38487.1"/>
    <property type="molecule type" value="Genomic_DNA"/>
</dbReference>
<evidence type="ECO:0000313" key="3">
    <source>
        <dbReference type="Proteomes" id="UP000317494"/>
    </source>
</evidence>
<dbReference type="VEuPathDB" id="FungiDB:SeMB42_g06710"/>
<gene>
    <name evidence="2" type="ORF">SeMB42_g06710</name>
</gene>
<feature type="region of interest" description="Disordered" evidence="1">
    <location>
        <begin position="29"/>
        <end position="66"/>
    </location>
</feature>
<accession>A0A507CBP5</accession>
<reference evidence="2 3" key="1">
    <citation type="journal article" date="2019" name="Sci. Rep.">
        <title>Comparative genomics of chytrid fungi reveal insights into the obligate biotrophic and pathogenic lifestyle of Synchytrium endobioticum.</title>
        <authorList>
            <person name="van de Vossenberg B.T.L.H."/>
            <person name="Warris S."/>
            <person name="Nguyen H.D.T."/>
            <person name="van Gent-Pelzer M.P.E."/>
            <person name="Joly D.L."/>
            <person name="van de Geest H.C."/>
            <person name="Bonants P.J.M."/>
            <person name="Smith D.S."/>
            <person name="Levesque C.A."/>
            <person name="van der Lee T.A.J."/>
        </authorList>
    </citation>
    <scope>NUCLEOTIDE SEQUENCE [LARGE SCALE GENOMIC DNA]</scope>
    <source>
        <strain evidence="2 3">MB42</strain>
    </source>
</reference>
<dbReference type="AlphaFoldDB" id="A0A507CBP5"/>
<organism evidence="2 3">
    <name type="scientific">Synchytrium endobioticum</name>
    <dbReference type="NCBI Taxonomy" id="286115"/>
    <lineage>
        <taxon>Eukaryota</taxon>
        <taxon>Fungi</taxon>
        <taxon>Fungi incertae sedis</taxon>
        <taxon>Chytridiomycota</taxon>
        <taxon>Chytridiomycota incertae sedis</taxon>
        <taxon>Chytridiomycetes</taxon>
        <taxon>Synchytriales</taxon>
        <taxon>Synchytriaceae</taxon>
        <taxon>Synchytrium</taxon>
    </lineage>
</organism>